<feature type="transmembrane region" description="Helical" evidence="1">
    <location>
        <begin position="475"/>
        <end position="499"/>
    </location>
</feature>
<evidence type="ECO:0000256" key="1">
    <source>
        <dbReference type="SAM" id="Phobius"/>
    </source>
</evidence>
<keyword evidence="2" id="KW-0732">Signal</keyword>
<evidence type="ECO:0000313" key="4">
    <source>
        <dbReference type="EMBL" id="EDW67401.2"/>
    </source>
</evidence>
<proteinExistence type="predicted"/>
<accession>B4M0Z0</accession>
<dbReference type="InterPro" id="IPR052728">
    <property type="entry name" value="O2_lipid_transport_reg"/>
</dbReference>
<feature type="chain" id="PRO_5006457560" description="Nose resistant-to-fluoxetine protein N-terminal domain-containing protein" evidence="2">
    <location>
        <begin position="19"/>
        <end position="670"/>
    </location>
</feature>
<dbReference type="Proteomes" id="UP000008792">
    <property type="component" value="Unassembled WGS sequence"/>
</dbReference>
<dbReference type="GO" id="GO:0016747">
    <property type="term" value="F:acyltransferase activity, transferring groups other than amino-acyl groups"/>
    <property type="evidence" value="ECO:0007669"/>
    <property type="project" value="InterPro"/>
</dbReference>
<dbReference type="HOGENOM" id="CLU_007874_2_1_1"/>
<feature type="transmembrane region" description="Helical" evidence="1">
    <location>
        <begin position="271"/>
        <end position="291"/>
    </location>
</feature>
<feature type="transmembrane region" description="Helical" evidence="1">
    <location>
        <begin position="519"/>
        <end position="537"/>
    </location>
</feature>
<dbReference type="Pfam" id="PF01757">
    <property type="entry name" value="Acyl_transf_3"/>
    <property type="match status" value="1"/>
</dbReference>
<dbReference type="AlphaFoldDB" id="B4M0Z0"/>
<organism evidence="4 5">
    <name type="scientific">Drosophila virilis</name>
    <name type="common">Fruit fly</name>
    <dbReference type="NCBI Taxonomy" id="7244"/>
    <lineage>
        <taxon>Eukaryota</taxon>
        <taxon>Metazoa</taxon>
        <taxon>Ecdysozoa</taxon>
        <taxon>Arthropoda</taxon>
        <taxon>Hexapoda</taxon>
        <taxon>Insecta</taxon>
        <taxon>Pterygota</taxon>
        <taxon>Neoptera</taxon>
        <taxon>Endopterygota</taxon>
        <taxon>Diptera</taxon>
        <taxon>Brachycera</taxon>
        <taxon>Muscomorpha</taxon>
        <taxon>Ephydroidea</taxon>
        <taxon>Drosophilidae</taxon>
        <taxon>Drosophila</taxon>
    </lineage>
</organism>
<feature type="transmembrane region" description="Helical" evidence="1">
    <location>
        <begin position="402"/>
        <end position="421"/>
    </location>
</feature>
<dbReference type="eggNOG" id="KOG3700">
    <property type="taxonomic scope" value="Eukaryota"/>
</dbReference>
<keyword evidence="1" id="KW-1133">Transmembrane helix</keyword>
<feature type="transmembrane region" description="Helical" evidence="1">
    <location>
        <begin position="162"/>
        <end position="187"/>
    </location>
</feature>
<feature type="transmembrane region" description="Helical" evidence="1">
    <location>
        <begin position="231"/>
        <end position="251"/>
    </location>
</feature>
<dbReference type="InterPro" id="IPR006621">
    <property type="entry name" value="Nose-resist-to-fluoxetine_N"/>
</dbReference>
<keyword evidence="1" id="KW-0472">Membrane</keyword>
<dbReference type="PANTHER" id="PTHR11161">
    <property type="entry name" value="O-ACYLTRANSFERASE"/>
    <property type="match status" value="1"/>
</dbReference>
<reference evidence="4 5" key="1">
    <citation type="journal article" date="2007" name="Nature">
        <title>Evolution of genes and genomes on the Drosophila phylogeny.</title>
        <authorList>
            <consortium name="Drosophila 12 Genomes Consortium"/>
            <person name="Clark A.G."/>
            <person name="Eisen M.B."/>
            <person name="Smith D.R."/>
            <person name="Bergman C.M."/>
            <person name="Oliver B."/>
            <person name="Markow T.A."/>
            <person name="Kaufman T.C."/>
            <person name="Kellis M."/>
            <person name="Gelbart W."/>
            <person name="Iyer V.N."/>
            <person name="Pollard D.A."/>
            <person name="Sackton T.B."/>
            <person name="Larracuente A.M."/>
            <person name="Singh N.D."/>
            <person name="Abad J.P."/>
            <person name="Abt D.N."/>
            <person name="Adryan B."/>
            <person name="Aguade M."/>
            <person name="Akashi H."/>
            <person name="Anderson W.W."/>
            <person name="Aquadro C.F."/>
            <person name="Ardell D.H."/>
            <person name="Arguello R."/>
            <person name="Artieri C.G."/>
            <person name="Barbash D.A."/>
            <person name="Barker D."/>
            <person name="Barsanti P."/>
            <person name="Batterham P."/>
            <person name="Batzoglou S."/>
            <person name="Begun D."/>
            <person name="Bhutkar A."/>
            <person name="Blanco E."/>
            <person name="Bosak S.A."/>
            <person name="Bradley R.K."/>
            <person name="Brand A.D."/>
            <person name="Brent M.R."/>
            <person name="Brooks A.N."/>
            <person name="Brown R.H."/>
            <person name="Butlin R.K."/>
            <person name="Caggese C."/>
            <person name="Calvi B.R."/>
            <person name="Bernardo de Carvalho A."/>
            <person name="Caspi A."/>
            <person name="Castrezana S."/>
            <person name="Celniker S.E."/>
            <person name="Chang J.L."/>
            <person name="Chapple C."/>
            <person name="Chatterji S."/>
            <person name="Chinwalla A."/>
            <person name="Civetta A."/>
            <person name="Clifton S.W."/>
            <person name="Comeron J.M."/>
            <person name="Costello J.C."/>
            <person name="Coyne J.A."/>
            <person name="Daub J."/>
            <person name="David R.G."/>
            <person name="Delcher A.L."/>
            <person name="Delehaunty K."/>
            <person name="Do C.B."/>
            <person name="Ebling H."/>
            <person name="Edwards K."/>
            <person name="Eickbush T."/>
            <person name="Evans J.D."/>
            <person name="Filipski A."/>
            <person name="Findeiss S."/>
            <person name="Freyhult E."/>
            <person name="Fulton L."/>
            <person name="Fulton R."/>
            <person name="Garcia A.C."/>
            <person name="Gardiner A."/>
            <person name="Garfield D.A."/>
            <person name="Garvin B.E."/>
            <person name="Gibson G."/>
            <person name="Gilbert D."/>
            <person name="Gnerre S."/>
            <person name="Godfrey J."/>
            <person name="Good R."/>
            <person name="Gotea V."/>
            <person name="Gravely B."/>
            <person name="Greenberg A.J."/>
            <person name="Griffiths-Jones S."/>
            <person name="Gross S."/>
            <person name="Guigo R."/>
            <person name="Gustafson E.A."/>
            <person name="Haerty W."/>
            <person name="Hahn M.W."/>
            <person name="Halligan D.L."/>
            <person name="Halpern A.L."/>
            <person name="Halter G.M."/>
            <person name="Han M.V."/>
            <person name="Heger A."/>
            <person name="Hillier L."/>
            <person name="Hinrichs A.S."/>
            <person name="Holmes I."/>
            <person name="Hoskins R.A."/>
            <person name="Hubisz M.J."/>
            <person name="Hultmark D."/>
            <person name="Huntley M.A."/>
            <person name="Jaffe D.B."/>
            <person name="Jagadeeshan S."/>
            <person name="Jeck W.R."/>
            <person name="Johnson J."/>
            <person name="Jones C.D."/>
            <person name="Jordan W.C."/>
            <person name="Karpen G.H."/>
            <person name="Kataoka E."/>
            <person name="Keightley P.D."/>
            <person name="Kheradpour P."/>
            <person name="Kirkness E.F."/>
            <person name="Koerich L.B."/>
            <person name="Kristiansen K."/>
            <person name="Kudrna D."/>
            <person name="Kulathinal R.J."/>
            <person name="Kumar S."/>
            <person name="Kwok R."/>
            <person name="Lander E."/>
            <person name="Langley C.H."/>
            <person name="Lapoint R."/>
            <person name="Lazzaro B.P."/>
            <person name="Lee S.J."/>
            <person name="Levesque L."/>
            <person name="Li R."/>
            <person name="Lin C.F."/>
            <person name="Lin M.F."/>
            <person name="Lindblad-Toh K."/>
            <person name="Llopart A."/>
            <person name="Long M."/>
            <person name="Low L."/>
            <person name="Lozovsky E."/>
            <person name="Lu J."/>
            <person name="Luo M."/>
            <person name="Machado C.A."/>
            <person name="Makalowski W."/>
            <person name="Marzo M."/>
            <person name="Matsuda M."/>
            <person name="Matzkin L."/>
            <person name="McAllister B."/>
            <person name="McBride C.S."/>
            <person name="McKernan B."/>
            <person name="McKernan K."/>
            <person name="Mendez-Lago M."/>
            <person name="Minx P."/>
            <person name="Mollenhauer M.U."/>
            <person name="Montooth K."/>
            <person name="Mount S.M."/>
            <person name="Mu X."/>
            <person name="Myers E."/>
            <person name="Negre B."/>
            <person name="Newfeld S."/>
            <person name="Nielsen R."/>
            <person name="Noor M.A."/>
            <person name="O'Grady P."/>
            <person name="Pachter L."/>
            <person name="Papaceit M."/>
            <person name="Parisi M.J."/>
            <person name="Parisi M."/>
            <person name="Parts L."/>
            <person name="Pedersen J.S."/>
            <person name="Pesole G."/>
            <person name="Phillippy A.M."/>
            <person name="Ponting C.P."/>
            <person name="Pop M."/>
            <person name="Porcelli D."/>
            <person name="Powell J.R."/>
            <person name="Prohaska S."/>
            <person name="Pruitt K."/>
            <person name="Puig M."/>
            <person name="Quesneville H."/>
            <person name="Ram K.R."/>
            <person name="Rand D."/>
            <person name="Rasmussen M.D."/>
            <person name="Reed L.K."/>
            <person name="Reenan R."/>
            <person name="Reily A."/>
            <person name="Remington K.A."/>
            <person name="Rieger T.T."/>
            <person name="Ritchie M.G."/>
            <person name="Robin C."/>
            <person name="Rogers Y.H."/>
            <person name="Rohde C."/>
            <person name="Rozas J."/>
            <person name="Rubenfield M.J."/>
            <person name="Ruiz A."/>
            <person name="Russo S."/>
            <person name="Salzberg S.L."/>
            <person name="Sanchez-Gracia A."/>
            <person name="Saranga D.J."/>
            <person name="Sato H."/>
            <person name="Schaeffer S.W."/>
            <person name="Schatz M.C."/>
            <person name="Schlenke T."/>
            <person name="Schwartz R."/>
            <person name="Segarra C."/>
            <person name="Singh R.S."/>
            <person name="Sirot L."/>
            <person name="Sirota M."/>
            <person name="Sisneros N.B."/>
            <person name="Smith C.D."/>
            <person name="Smith T.F."/>
            <person name="Spieth J."/>
            <person name="Stage D.E."/>
            <person name="Stark A."/>
            <person name="Stephan W."/>
            <person name="Strausberg R.L."/>
            <person name="Strempel S."/>
            <person name="Sturgill D."/>
            <person name="Sutton G."/>
            <person name="Sutton G.G."/>
            <person name="Tao W."/>
            <person name="Teichmann S."/>
            <person name="Tobari Y.N."/>
            <person name="Tomimura Y."/>
            <person name="Tsolas J.M."/>
            <person name="Valente V.L."/>
            <person name="Venter E."/>
            <person name="Venter J.C."/>
            <person name="Vicario S."/>
            <person name="Vieira F.G."/>
            <person name="Vilella A.J."/>
            <person name="Villasante A."/>
            <person name="Walenz B."/>
            <person name="Wang J."/>
            <person name="Wasserman M."/>
            <person name="Watts T."/>
            <person name="Wilson D."/>
            <person name="Wilson R.K."/>
            <person name="Wing R.A."/>
            <person name="Wolfner M.F."/>
            <person name="Wong A."/>
            <person name="Wong G.K."/>
            <person name="Wu C.I."/>
            <person name="Wu G."/>
            <person name="Yamamoto D."/>
            <person name="Yang H.P."/>
            <person name="Yang S.P."/>
            <person name="Yorke J.A."/>
            <person name="Yoshida K."/>
            <person name="Zdobnov E."/>
            <person name="Zhang P."/>
            <person name="Zhang Y."/>
            <person name="Zimin A.V."/>
            <person name="Baldwin J."/>
            <person name="Abdouelleil A."/>
            <person name="Abdulkadir J."/>
            <person name="Abebe A."/>
            <person name="Abera B."/>
            <person name="Abreu J."/>
            <person name="Acer S.C."/>
            <person name="Aftuck L."/>
            <person name="Alexander A."/>
            <person name="An P."/>
            <person name="Anderson E."/>
            <person name="Anderson S."/>
            <person name="Arachi H."/>
            <person name="Azer M."/>
            <person name="Bachantsang P."/>
            <person name="Barry A."/>
            <person name="Bayul T."/>
            <person name="Berlin A."/>
            <person name="Bessette D."/>
            <person name="Bloom T."/>
            <person name="Blye J."/>
            <person name="Boguslavskiy L."/>
            <person name="Bonnet C."/>
            <person name="Boukhgalter B."/>
            <person name="Bourzgui I."/>
            <person name="Brown A."/>
            <person name="Cahill P."/>
            <person name="Channer S."/>
            <person name="Cheshatsang Y."/>
            <person name="Chuda L."/>
            <person name="Citroen M."/>
            <person name="Collymore A."/>
            <person name="Cooke P."/>
            <person name="Costello M."/>
            <person name="D'Aco K."/>
            <person name="Daza R."/>
            <person name="De Haan G."/>
            <person name="DeGray S."/>
            <person name="DeMaso C."/>
            <person name="Dhargay N."/>
            <person name="Dooley K."/>
            <person name="Dooley E."/>
            <person name="Doricent M."/>
            <person name="Dorje P."/>
            <person name="Dorjee K."/>
            <person name="Dupes A."/>
            <person name="Elong R."/>
            <person name="Falk J."/>
            <person name="Farina A."/>
            <person name="Faro S."/>
            <person name="Ferguson D."/>
            <person name="Fisher S."/>
            <person name="Foley C.D."/>
            <person name="Franke A."/>
            <person name="Friedrich D."/>
            <person name="Gadbois L."/>
            <person name="Gearin G."/>
            <person name="Gearin C.R."/>
            <person name="Giannoukos G."/>
            <person name="Goode T."/>
            <person name="Graham J."/>
            <person name="Grandbois E."/>
            <person name="Grewal S."/>
            <person name="Gyaltsen K."/>
            <person name="Hafez N."/>
            <person name="Hagos B."/>
            <person name="Hall J."/>
            <person name="Henson C."/>
            <person name="Hollinger A."/>
            <person name="Honan T."/>
            <person name="Huard M.D."/>
            <person name="Hughes L."/>
            <person name="Hurhula B."/>
            <person name="Husby M.E."/>
            <person name="Kamat A."/>
            <person name="Kanga B."/>
            <person name="Kashin S."/>
            <person name="Khazanovich D."/>
            <person name="Kisner P."/>
            <person name="Lance K."/>
            <person name="Lara M."/>
            <person name="Lee W."/>
            <person name="Lennon N."/>
            <person name="Letendre F."/>
            <person name="LeVine R."/>
            <person name="Lipovsky A."/>
            <person name="Liu X."/>
            <person name="Liu J."/>
            <person name="Liu S."/>
            <person name="Lokyitsang T."/>
            <person name="Lokyitsang Y."/>
            <person name="Lubonja R."/>
            <person name="Lui A."/>
            <person name="MacDonald P."/>
            <person name="Magnisalis V."/>
            <person name="Maru K."/>
            <person name="Matthews C."/>
            <person name="McCusker W."/>
            <person name="McDonough S."/>
            <person name="Mehta T."/>
            <person name="Meldrim J."/>
            <person name="Meneus L."/>
            <person name="Mihai O."/>
            <person name="Mihalev A."/>
            <person name="Mihova T."/>
            <person name="Mittelman R."/>
            <person name="Mlenga V."/>
            <person name="Montmayeur A."/>
            <person name="Mulrain L."/>
            <person name="Navidi A."/>
            <person name="Naylor J."/>
            <person name="Negash T."/>
            <person name="Nguyen T."/>
            <person name="Nguyen N."/>
            <person name="Nicol R."/>
            <person name="Norbu C."/>
            <person name="Norbu N."/>
            <person name="Novod N."/>
            <person name="O'Neill B."/>
            <person name="Osman S."/>
            <person name="Markiewicz E."/>
            <person name="Oyono O.L."/>
            <person name="Patti C."/>
            <person name="Phunkhang P."/>
            <person name="Pierre F."/>
            <person name="Priest M."/>
            <person name="Raghuraman S."/>
            <person name="Rege F."/>
            <person name="Reyes R."/>
            <person name="Rise C."/>
            <person name="Rogov P."/>
            <person name="Ross K."/>
            <person name="Ryan E."/>
            <person name="Settipalli S."/>
            <person name="Shea T."/>
            <person name="Sherpa N."/>
            <person name="Shi L."/>
            <person name="Shih D."/>
            <person name="Sparrow T."/>
            <person name="Spaulding J."/>
            <person name="Stalker J."/>
            <person name="Stange-Thomann N."/>
            <person name="Stavropoulos S."/>
            <person name="Stone C."/>
            <person name="Strader C."/>
            <person name="Tesfaye S."/>
            <person name="Thomson T."/>
            <person name="Thoulutsang Y."/>
            <person name="Thoulutsang D."/>
            <person name="Topham K."/>
            <person name="Topping I."/>
            <person name="Tsamla T."/>
            <person name="Vassiliev H."/>
            <person name="Vo A."/>
            <person name="Wangchuk T."/>
            <person name="Wangdi T."/>
            <person name="Weiand M."/>
            <person name="Wilkinson J."/>
            <person name="Wilson A."/>
            <person name="Yadav S."/>
            <person name="Young G."/>
            <person name="Yu Q."/>
            <person name="Zembek L."/>
            <person name="Zhong D."/>
            <person name="Zimmer A."/>
            <person name="Zwirko Z."/>
            <person name="Jaffe D.B."/>
            <person name="Alvarez P."/>
            <person name="Brockman W."/>
            <person name="Butler J."/>
            <person name="Chin C."/>
            <person name="Gnerre S."/>
            <person name="Grabherr M."/>
            <person name="Kleber M."/>
            <person name="Mauceli E."/>
            <person name="MacCallum I."/>
        </authorList>
    </citation>
    <scope>NUCLEOTIDE SEQUENCE [LARGE SCALE GENOMIC DNA]</scope>
    <source>
        <strain evidence="5">Tucson 15010-1051.87</strain>
    </source>
</reference>
<name>B4M0Z0_DROVI</name>
<evidence type="ECO:0000313" key="5">
    <source>
        <dbReference type="Proteomes" id="UP000008792"/>
    </source>
</evidence>
<sequence length="670" mass="76449">MDITIGTLLLFGLTLVNSLQLDPADLVSMKDYQRIMEFRPLAVEFSQHFRNITQEDLDLESTRLLLYGNLIDMGNYDECVGINKAISDNYNIQGKYCRAKLTLVAPTTKLQVGICLPASCSAANMNTFLKQLIKKLIGLNINTQFVSEDACRTSDREPFDGLTIFTIVLLSVLGAVAVLATICDYFLFEDQKQLPFLVKAFSIRANSRTLFRLVEPNSNPNVIDCLHGMRCLSLIWVVFGHQYLLVIQAPIMNMLNFYYWVEKPFTNFISHAVFSVDTFLFLSGLLLVVISMRSLERTKGRLNIPLMYLHRYLRLTPIVAVAILIYMKLLPYLGDGPMFNSIHFDDYSRCERTWFWSLLYLQNYATAELCLNHTWYLAVDMQLYILSPIFLLTLYKWGKKAAAGIFVFMLLLSACLFSTMMTNKYPSYLEHGIIGIGQRKLYFATHRHAAPWLIGALFGYFLHVNRHKNFQLSRIMIWLGWLISLTLIFTSIFALHASAQWSAPNLTLLEAASYYTLSRIAWPLALCWVVFACMRGYGGLANSFLSSPMWQPLSKLSYCAYIFHIVIQQTNVGRIRTSIYFSDYDLMLIFWGAFGFTVILSYVMYIIVEAPFGVLETMLMPNRRTPPKANTPVESPDVPPVEATLEAPKTNLATLEEQHMEEHTSSTVAN</sequence>
<dbReference type="InParanoid" id="B4M0Z0"/>
<dbReference type="EMBL" id="CH940650">
    <property type="protein sequence ID" value="EDW67401.2"/>
    <property type="molecule type" value="Genomic_DNA"/>
</dbReference>
<dbReference type="PANTHER" id="PTHR11161:SF0">
    <property type="entry name" value="O-ACYLTRANSFERASE LIKE PROTEIN"/>
    <property type="match status" value="1"/>
</dbReference>
<dbReference type="InterPro" id="IPR002656">
    <property type="entry name" value="Acyl_transf_3_dom"/>
</dbReference>
<feature type="signal peptide" evidence="2">
    <location>
        <begin position="1"/>
        <end position="18"/>
    </location>
</feature>
<dbReference type="OrthoDB" id="118951at2759"/>
<feature type="domain" description="Nose resistant-to-fluoxetine protein N-terminal" evidence="3">
    <location>
        <begin position="42"/>
        <end position="153"/>
    </location>
</feature>
<gene>
    <name evidence="4" type="primary">Dvir\GJ24122</name>
    <name evidence="4" type="ORF">Dvir_GJ24122</name>
</gene>
<feature type="transmembrane region" description="Helical" evidence="1">
    <location>
        <begin position="441"/>
        <end position="463"/>
    </location>
</feature>
<evidence type="ECO:0000259" key="3">
    <source>
        <dbReference type="SMART" id="SM00703"/>
    </source>
</evidence>
<dbReference type="SMART" id="SM00703">
    <property type="entry name" value="NRF"/>
    <property type="match status" value="1"/>
</dbReference>
<feature type="transmembrane region" description="Helical" evidence="1">
    <location>
        <begin position="375"/>
        <end position="395"/>
    </location>
</feature>
<feature type="transmembrane region" description="Helical" evidence="1">
    <location>
        <begin position="312"/>
        <end position="333"/>
    </location>
</feature>
<keyword evidence="1" id="KW-0812">Transmembrane</keyword>
<evidence type="ECO:0000256" key="2">
    <source>
        <dbReference type="SAM" id="SignalP"/>
    </source>
</evidence>
<feature type="transmembrane region" description="Helical" evidence="1">
    <location>
        <begin position="587"/>
        <end position="608"/>
    </location>
</feature>
<dbReference type="Pfam" id="PF20146">
    <property type="entry name" value="NRF"/>
    <property type="match status" value="1"/>
</dbReference>
<keyword evidence="5" id="KW-1185">Reference proteome</keyword>
<protein>
    <recommendedName>
        <fullName evidence="3">Nose resistant-to-fluoxetine protein N-terminal domain-containing protein</fullName>
    </recommendedName>
</protein>